<gene>
    <name evidence="1" type="ORF">BV22DRAFT_1199788</name>
</gene>
<comment type="caution">
    <text evidence="1">The sequence shown here is derived from an EMBL/GenBank/DDBJ whole genome shotgun (WGS) entry which is preliminary data.</text>
</comment>
<accession>A0ACB8B1B0</accession>
<dbReference type="EMBL" id="MU266721">
    <property type="protein sequence ID" value="KAH7918878.1"/>
    <property type="molecule type" value="Genomic_DNA"/>
</dbReference>
<sequence length="615" mass="68323">MSTAPEPRESPVEHTEERRPTKFFRGHNGIIWSLAYFPDGRRIASGSSDRTVRIWNMGSGQQEGESLIHDAGVNGIAISPDGRNIASRVVGRGVVVWDVARREKVHEVEIPKDDIVKSLTLPVEYSPDGRWIGAASLLGDKIHLWNSDADNLVREPTCLESVQCLAFSPNGSEIATGSRDGSFHVCDVLTGKVLVGPVKGHTKFVASLVYSPDGRLIITGSWDQSVRVWDAKTGQEVGQPMLEHKHYVTCLAVAVDGRSIVSGSFDNTVRVWDIETRLQIGEPLGVEHGILSVAFSPDGRFVVGGSYDGIVQLWDIESNLVLLEGSQQPSFPVVPQVRVTRPGLRQLQQKQVRINTHNGTSSLNSSVLDLPAVAVARPDIGPQRTTERAPSVDNDWDSINSRRKPTGVHRQEVQAVNEHTIAHPPSSRQRWTAIRDRWRNFQSRKARVHVDTPNDLVLLPPSEPLTIRHHHDPSTDQQAPLARNPGAQAPYTRIRRSPRLRTRFRRTNPRRTNALEVQPPAQHRPSTPEVVSVAAGRATTRLAIAPDYHGVCWWCFAGCPPLGGEEPEEPEPPATDEVPPSPSSVGTFERIEPSTRRRSWFYRLCHWLCFPDHTD</sequence>
<dbReference type="Proteomes" id="UP000790709">
    <property type="component" value="Unassembled WGS sequence"/>
</dbReference>
<reference evidence="1" key="1">
    <citation type="journal article" date="2021" name="New Phytol.">
        <title>Evolutionary innovations through gain and loss of genes in the ectomycorrhizal Boletales.</title>
        <authorList>
            <person name="Wu G."/>
            <person name="Miyauchi S."/>
            <person name="Morin E."/>
            <person name="Kuo A."/>
            <person name="Drula E."/>
            <person name="Varga T."/>
            <person name="Kohler A."/>
            <person name="Feng B."/>
            <person name="Cao Y."/>
            <person name="Lipzen A."/>
            <person name="Daum C."/>
            <person name="Hundley H."/>
            <person name="Pangilinan J."/>
            <person name="Johnson J."/>
            <person name="Barry K."/>
            <person name="LaButti K."/>
            <person name="Ng V."/>
            <person name="Ahrendt S."/>
            <person name="Min B."/>
            <person name="Choi I.G."/>
            <person name="Park H."/>
            <person name="Plett J.M."/>
            <person name="Magnuson J."/>
            <person name="Spatafora J.W."/>
            <person name="Nagy L.G."/>
            <person name="Henrissat B."/>
            <person name="Grigoriev I.V."/>
            <person name="Yang Z.L."/>
            <person name="Xu J."/>
            <person name="Martin F.M."/>
        </authorList>
    </citation>
    <scope>NUCLEOTIDE SEQUENCE</scope>
    <source>
        <strain evidence="1">KUC20120723A-06</strain>
    </source>
</reference>
<evidence type="ECO:0000313" key="2">
    <source>
        <dbReference type="Proteomes" id="UP000790709"/>
    </source>
</evidence>
<evidence type="ECO:0000313" key="1">
    <source>
        <dbReference type="EMBL" id="KAH7918878.1"/>
    </source>
</evidence>
<protein>
    <submittedName>
        <fullName evidence="1">WD40 repeat-like protein</fullName>
    </submittedName>
</protein>
<proteinExistence type="predicted"/>
<keyword evidence="2" id="KW-1185">Reference proteome</keyword>
<organism evidence="1 2">
    <name type="scientific">Leucogyrophana mollusca</name>
    <dbReference type="NCBI Taxonomy" id="85980"/>
    <lineage>
        <taxon>Eukaryota</taxon>
        <taxon>Fungi</taxon>
        <taxon>Dikarya</taxon>
        <taxon>Basidiomycota</taxon>
        <taxon>Agaricomycotina</taxon>
        <taxon>Agaricomycetes</taxon>
        <taxon>Agaricomycetidae</taxon>
        <taxon>Boletales</taxon>
        <taxon>Boletales incertae sedis</taxon>
        <taxon>Leucogyrophana</taxon>
    </lineage>
</organism>
<name>A0ACB8B1B0_9AGAM</name>